<gene>
    <name evidence="2" type="ORF">A2961_04140</name>
</gene>
<comment type="caution">
    <text evidence="2">The sequence shown here is derived from an EMBL/GenBank/DDBJ whole genome shotgun (WGS) entry which is preliminary data.</text>
</comment>
<dbReference type="Gene3D" id="1.10.1660.10">
    <property type="match status" value="1"/>
</dbReference>
<dbReference type="EMBL" id="MGHF01000037">
    <property type="protein sequence ID" value="OGM61509.1"/>
    <property type="molecule type" value="Genomic_DNA"/>
</dbReference>
<evidence type="ECO:0000259" key="1">
    <source>
        <dbReference type="Pfam" id="PF12728"/>
    </source>
</evidence>
<protein>
    <recommendedName>
        <fullName evidence="1">Helix-turn-helix domain-containing protein</fullName>
    </recommendedName>
</protein>
<dbReference type="STRING" id="1802519.A2961_04140"/>
<dbReference type="Proteomes" id="UP000177082">
    <property type="component" value="Unassembled WGS sequence"/>
</dbReference>
<evidence type="ECO:0000313" key="3">
    <source>
        <dbReference type="Proteomes" id="UP000177082"/>
    </source>
</evidence>
<organism evidence="2 3">
    <name type="scientific">Candidatus Woesebacteria bacterium RIFCSPLOWO2_01_FULL_39_21</name>
    <dbReference type="NCBI Taxonomy" id="1802519"/>
    <lineage>
        <taxon>Bacteria</taxon>
        <taxon>Candidatus Woeseibacteriota</taxon>
    </lineage>
</organism>
<accession>A0A1F8BCV2</accession>
<dbReference type="AlphaFoldDB" id="A0A1F8BCV2"/>
<dbReference type="InterPro" id="IPR041657">
    <property type="entry name" value="HTH_17"/>
</dbReference>
<evidence type="ECO:0000313" key="2">
    <source>
        <dbReference type="EMBL" id="OGM61509.1"/>
    </source>
</evidence>
<name>A0A1F8BCV2_9BACT</name>
<sequence length="60" mass="7078">MDKFLTVEEVAKRLQIHWQTVLSYIKSGKIPALKLGRGYRIDPQDFAKFIERNKTKSKKQ</sequence>
<dbReference type="Pfam" id="PF12728">
    <property type="entry name" value="HTH_17"/>
    <property type="match status" value="1"/>
</dbReference>
<dbReference type="InterPro" id="IPR009061">
    <property type="entry name" value="DNA-bd_dom_put_sf"/>
</dbReference>
<dbReference type="InterPro" id="IPR010093">
    <property type="entry name" value="SinI_DNA-bd"/>
</dbReference>
<dbReference type="SUPFAM" id="SSF46955">
    <property type="entry name" value="Putative DNA-binding domain"/>
    <property type="match status" value="1"/>
</dbReference>
<dbReference type="NCBIfam" id="TIGR01764">
    <property type="entry name" value="excise"/>
    <property type="match status" value="1"/>
</dbReference>
<reference evidence="2 3" key="1">
    <citation type="journal article" date="2016" name="Nat. Commun.">
        <title>Thousands of microbial genomes shed light on interconnected biogeochemical processes in an aquifer system.</title>
        <authorList>
            <person name="Anantharaman K."/>
            <person name="Brown C.T."/>
            <person name="Hug L.A."/>
            <person name="Sharon I."/>
            <person name="Castelle C.J."/>
            <person name="Probst A.J."/>
            <person name="Thomas B.C."/>
            <person name="Singh A."/>
            <person name="Wilkins M.J."/>
            <person name="Karaoz U."/>
            <person name="Brodie E.L."/>
            <person name="Williams K.H."/>
            <person name="Hubbard S.S."/>
            <person name="Banfield J.F."/>
        </authorList>
    </citation>
    <scope>NUCLEOTIDE SEQUENCE [LARGE SCALE GENOMIC DNA]</scope>
</reference>
<feature type="domain" description="Helix-turn-helix" evidence="1">
    <location>
        <begin position="4"/>
        <end position="53"/>
    </location>
</feature>
<proteinExistence type="predicted"/>
<dbReference type="GO" id="GO:0003677">
    <property type="term" value="F:DNA binding"/>
    <property type="evidence" value="ECO:0007669"/>
    <property type="project" value="InterPro"/>
</dbReference>